<dbReference type="EMBL" id="JANPWE010000002">
    <property type="protein sequence ID" value="MCR6544740.1"/>
    <property type="molecule type" value="Genomic_DNA"/>
</dbReference>
<dbReference type="PANTHER" id="PTHR37422">
    <property type="entry name" value="TEICHURONIC ACID BIOSYNTHESIS PROTEIN TUAE"/>
    <property type="match status" value="1"/>
</dbReference>
<evidence type="ECO:0000256" key="2">
    <source>
        <dbReference type="ARBA" id="ARBA00022692"/>
    </source>
</evidence>
<dbReference type="RefSeq" id="WP_345967971.1">
    <property type="nucleotide sequence ID" value="NZ_JBDIOZ010000016.1"/>
</dbReference>
<sequence>MGISGFLIVFSPFLVFLPQIAAIYQLIKNRKLNAGTPWTGGVLLLFFWSLIVGVVNQQWLSFGAGFVFLGFYGICLYLDQKMHTVELVERLLSYIFFLTLASALIGLLENFNFITREAAWWKICFGLTTVVSNDDTLFRITGTFGNPNLAASWYAVMILVGYYFYEKTPKNEHRIFFYGILLLITALVLTGSRGAMIGLMIGFVVYDLAAGKMFHVTIRMLSFLIGMGAFIGSSDWFPRGDLLSSTIDLRWAIWENCFNMFLKKPVTGWGIMGIYFADDNVYQYLRVLHAHNMLLSWVVMLGLVGLFLLLWMEWHLWGSLWQLFKEKCPLMPLLVAVQAFFWGHGVFDFSIMSPQIGLLFMVFSSLICTLAGSENSKPYFSAPKRFFCRLQGIRSLRKTNKNQ</sequence>
<feature type="transmembrane region" description="Helical" evidence="5">
    <location>
        <begin position="356"/>
        <end position="373"/>
    </location>
</feature>
<feature type="transmembrane region" description="Helical" evidence="5">
    <location>
        <begin position="6"/>
        <end position="27"/>
    </location>
</feature>
<evidence type="ECO:0000313" key="8">
    <source>
        <dbReference type="Proteomes" id="UP001524944"/>
    </source>
</evidence>
<proteinExistence type="predicted"/>
<evidence type="ECO:0000313" key="7">
    <source>
        <dbReference type="EMBL" id="MCR6544740.1"/>
    </source>
</evidence>
<reference evidence="7 8" key="1">
    <citation type="submission" date="2022-08" db="EMBL/GenBank/DDBJ databases">
        <title>Proteogenomics of the novel Dehalobacterium formicoaceticum strain EZ94 highlights a key role of methyltransferases during anaerobic dichloromethane degradation.</title>
        <authorList>
            <person name="Wasmund K."/>
        </authorList>
    </citation>
    <scope>NUCLEOTIDE SEQUENCE [LARGE SCALE GENOMIC DNA]</scope>
    <source>
        <strain evidence="7 8">EZ94</strain>
    </source>
</reference>
<feature type="transmembrane region" description="Helical" evidence="5">
    <location>
        <begin position="177"/>
        <end position="206"/>
    </location>
</feature>
<comment type="subcellular location">
    <subcellularLocation>
        <location evidence="1">Membrane</location>
        <topology evidence="1">Multi-pass membrane protein</topology>
    </subcellularLocation>
</comment>
<evidence type="ECO:0000259" key="6">
    <source>
        <dbReference type="Pfam" id="PF04932"/>
    </source>
</evidence>
<feature type="transmembrane region" description="Helical" evidence="5">
    <location>
        <begin position="91"/>
        <end position="108"/>
    </location>
</feature>
<feature type="transmembrane region" description="Helical" evidence="5">
    <location>
        <begin position="218"/>
        <end position="237"/>
    </location>
</feature>
<evidence type="ECO:0000256" key="1">
    <source>
        <dbReference type="ARBA" id="ARBA00004141"/>
    </source>
</evidence>
<dbReference type="InterPro" id="IPR051533">
    <property type="entry name" value="WaaL-like"/>
</dbReference>
<evidence type="ECO:0000256" key="3">
    <source>
        <dbReference type="ARBA" id="ARBA00022989"/>
    </source>
</evidence>
<keyword evidence="3 5" id="KW-1133">Transmembrane helix</keyword>
<organism evidence="7 8">
    <name type="scientific">Dehalobacterium formicoaceticum</name>
    <dbReference type="NCBI Taxonomy" id="51515"/>
    <lineage>
        <taxon>Bacteria</taxon>
        <taxon>Bacillati</taxon>
        <taxon>Bacillota</taxon>
        <taxon>Clostridia</taxon>
        <taxon>Eubacteriales</taxon>
        <taxon>Peptococcaceae</taxon>
        <taxon>Dehalobacterium</taxon>
    </lineage>
</organism>
<protein>
    <submittedName>
        <fullName evidence="7">O-antigen ligase family protein</fullName>
    </submittedName>
</protein>
<evidence type="ECO:0000256" key="4">
    <source>
        <dbReference type="ARBA" id="ARBA00023136"/>
    </source>
</evidence>
<feature type="transmembrane region" description="Helical" evidence="5">
    <location>
        <begin position="149"/>
        <end position="165"/>
    </location>
</feature>
<dbReference type="InterPro" id="IPR007016">
    <property type="entry name" value="O-antigen_ligase-rel_domated"/>
</dbReference>
<gene>
    <name evidence="7" type="ORF">NVS47_04280</name>
</gene>
<keyword evidence="7" id="KW-0436">Ligase</keyword>
<feature type="transmembrane region" description="Helical" evidence="5">
    <location>
        <begin position="34"/>
        <end position="53"/>
    </location>
</feature>
<keyword evidence="2 5" id="KW-0812">Transmembrane</keyword>
<evidence type="ECO:0000256" key="5">
    <source>
        <dbReference type="SAM" id="Phobius"/>
    </source>
</evidence>
<dbReference type="GO" id="GO:0016874">
    <property type="term" value="F:ligase activity"/>
    <property type="evidence" value="ECO:0007669"/>
    <property type="project" value="UniProtKB-KW"/>
</dbReference>
<feature type="transmembrane region" description="Helical" evidence="5">
    <location>
        <begin position="59"/>
        <end position="79"/>
    </location>
</feature>
<dbReference type="Proteomes" id="UP001524944">
    <property type="component" value="Unassembled WGS sequence"/>
</dbReference>
<keyword evidence="8" id="KW-1185">Reference proteome</keyword>
<comment type="caution">
    <text evidence="7">The sequence shown here is derived from an EMBL/GenBank/DDBJ whole genome shotgun (WGS) entry which is preliminary data.</text>
</comment>
<feature type="transmembrane region" description="Helical" evidence="5">
    <location>
        <begin position="294"/>
        <end position="317"/>
    </location>
</feature>
<name>A0ABT1Y1M6_9FIRM</name>
<dbReference type="PANTHER" id="PTHR37422:SF13">
    <property type="entry name" value="LIPOPOLYSACCHARIDE BIOSYNTHESIS PROTEIN PA4999-RELATED"/>
    <property type="match status" value="1"/>
</dbReference>
<dbReference type="Pfam" id="PF04932">
    <property type="entry name" value="Wzy_C"/>
    <property type="match status" value="1"/>
</dbReference>
<feature type="domain" description="O-antigen ligase-related" evidence="6">
    <location>
        <begin position="180"/>
        <end position="310"/>
    </location>
</feature>
<accession>A0ABT1Y1M6</accession>
<keyword evidence="4 5" id="KW-0472">Membrane</keyword>